<feature type="domain" description="Nucleotidyl transferase" evidence="1">
    <location>
        <begin position="7"/>
        <end position="228"/>
    </location>
</feature>
<dbReference type="Pfam" id="PF00483">
    <property type="entry name" value="NTP_transferase"/>
    <property type="match status" value="1"/>
</dbReference>
<evidence type="ECO:0000313" key="3">
    <source>
        <dbReference type="Proteomes" id="UP001199424"/>
    </source>
</evidence>
<proteinExistence type="predicted"/>
<dbReference type="RefSeq" id="WP_308449005.1">
    <property type="nucleotide sequence ID" value="NZ_JAJEQC010000004.1"/>
</dbReference>
<sequence length="306" mass="34219">MKKPILVVMAAGMGSRYGGLKQIDPVGKNGEIIMDFSVFDAAQAGFSKVIFIIKEQLFEDFKEVIGDRVSKYVQVEYVFQKLDDLPEGFTVPEGREKPWGTGHAVLAARDHIDAPFVVINADDFYGGEAFKKIGAFLRNVKENGEKAHWAMVGYHLKNTLTENGHVARGVCVEKDGVLDTIVERTHIEKREDGPAYTEDDGATWHALDEDTTVSMNLWGFTPDFVDALKKDFVSFLENDVPKNPLKAEYFLPFVVNDQIRDGKADVTVLKSADKWFGVTYKADKPVVMAALAEMMQNGTYPDPLWK</sequence>
<evidence type="ECO:0000259" key="1">
    <source>
        <dbReference type="Pfam" id="PF00483"/>
    </source>
</evidence>
<reference evidence="2" key="1">
    <citation type="submission" date="2021-10" db="EMBL/GenBank/DDBJ databases">
        <title>Anaerobic single-cell dispensing facilitates the cultivation of human gut bacteria.</title>
        <authorList>
            <person name="Afrizal A."/>
        </authorList>
    </citation>
    <scope>NUCLEOTIDE SEQUENCE</scope>
    <source>
        <strain evidence="2">CLA-AA-H250</strain>
    </source>
</reference>
<name>A0AAE3ALT3_9FIRM</name>
<comment type="caution">
    <text evidence="2">The sequence shown here is derived from an EMBL/GenBank/DDBJ whole genome shotgun (WGS) entry which is preliminary data.</text>
</comment>
<dbReference type="InterPro" id="IPR005835">
    <property type="entry name" value="NTP_transferase_dom"/>
</dbReference>
<accession>A0AAE3ALT3</accession>
<dbReference type="AlphaFoldDB" id="A0AAE3ALT3"/>
<dbReference type="EMBL" id="JAJEQC010000004">
    <property type="protein sequence ID" value="MCC2136539.1"/>
    <property type="molecule type" value="Genomic_DNA"/>
</dbReference>
<keyword evidence="3" id="KW-1185">Reference proteome</keyword>
<dbReference type="SUPFAM" id="SSF53448">
    <property type="entry name" value="Nucleotide-diphospho-sugar transferases"/>
    <property type="match status" value="1"/>
</dbReference>
<organism evidence="2 3">
    <name type="scientific">Hominenteromicrobium mulieris</name>
    <dbReference type="NCBI Taxonomy" id="2885357"/>
    <lineage>
        <taxon>Bacteria</taxon>
        <taxon>Bacillati</taxon>
        <taxon>Bacillota</taxon>
        <taxon>Clostridia</taxon>
        <taxon>Eubacteriales</taxon>
        <taxon>Oscillospiraceae</taxon>
        <taxon>Hominenteromicrobium</taxon>
    </lineage>
</organism>
<dbReference type="Gene3D" id="3.90.550.10">
    <property type="entry name" value="Spore Coat Polysaccharide Biosynthesis Protein SpsA, Chain A"/>
    <property type="match status" value="1"/>
</dbReference>
<gene>
    <name evidence="2" type="ORF">LKD31_05865</name>
</gene>
<protein>
    <submittedName>
        <fullName evidence="2">Nucleotidyltransferase</fullName>
    </submittedName>
</protein>
<dbReference type="Proteomes" id="UP001199424">
    <property type="component" value="Unassembled WGS sequence"/>
</dbReference>
<evidence type="ECO:0000313" key="2">
    <source>
        <dbReference type="EMBL" id="MCC2136539.1"/>
    </source>
</evidence>
<dbReference type="InterPro" id="IPR029044">
    <property type="entry name" value="Nucleotide-diphossugar_trans"/>
</dbReference>